<name>A0A7J3JQ84_9CREN</name>
<feature type="domain" description="Brix" evidence="1">
    <location>
        <begin position="2"/>
        <end position="184"/>
    </location>
</feature>
<proteinExistence type="predicted"/>
<sequence length="184" mass="20974">MPRILITTSHRPTKTTRRFVKILSLIIPGSINITRGKYTMTALTLQAIDIGAENIVIVRNRKGNPGYIDVYSINIASLIPSKVCSIRICGYKIIENSRYGFNYNRIFFLESNLIKTYIDERLLACIFKCFNINISSRNACMDKRTLEAHIESLSKDTAYELSFRDCKGNLKGLVLKICPVRTTR</sequence>
<dbReference type="GO" id="GO:0019843">
    <property type="term" value="F:rRNA binding"/>
    <property type="evidence" value="ECO:0007669"/>
    <property type="project" value="InterPro"/>
</dbReference>
<evidence type="ECO:0000259" key="1">
    <source>
        <dbReference type="PROSITE" id="PS50833"/>
    </source>
</evidence>
<evidence type="ECO:0000313" key="2">
    <source>
        <dbReference type="EMBL" id="HGQ18192.1"/>
    </source>
</evidence>
<dbReference type="PROSITE" id="PS50833">
    <property type="entry name" value="BRIX"/>
    <property type="match status" value="1"/>
</dbReference>
<protein>
    <recommendedName>
        <fullName evidence="1">Brix domain-containing protein</fullName>
    </recommendedName>
</protein>
<gene>
    <name evidence="2" type="ORF">ENU30_04365</name>
</gene>
<dbReference type="SUPFAM" id="SSF52954">
    <property type="entry name" value="Class II aaRS ABD-related"/>
    <property type="match status" value="1"/>
</dbReference>
<organism evidence="2">
    <name type="scientific">Ignisphaera aggregans</name>
    <dbReference type="NCBI Taxonomy" id="334771"/>
    <lineage>
        <taxon>Archaea</taxon>
        <taxon>Thermoproteota</taxon>
        <taxon>Thermoprotei</taxon>
        <taxon>Desulfurococcales</taxon>
        <taxon>Desulfurococcaceae</taxon>
        <taxon>Ignisphaera</taxon>
    </lineage>
</organism>
<dbReference type="EMBL" id="DTBZ01000082">
    <property type="protein sequence ID" value="HGQ18192.1"/>
    <property type="molecule type" value="Genomic_DNA"/>
</dbReference>
<dbReference type="AlphaFoldDB" id="A0A7J3JQ84"/>
<reference evidence="2" key="1">
    <citation type="journal article" date="2020" name="mSystems">
        <title>Genome- and Community-Level Interaction Insights into Carbon Utilization and Element Cycling Functions of Hydrothermarchaeota in Hydrothermal Sediment.</title>
        <authorList>
            <person name="Zhou Z."/>
            <person name="Liu Y."/>
            <person name="Xu W."/>
            <person name="Pan J."/>
            <person name="Luo Z.H."/>
            <person name="Li M."/>
        </authorList>
    </citation>
    <scope>NUCLEOTIDE SEQUENCE [LARGE SCALE GENOMIC DNA]</scope>
    <source>
        <strain evidence="2">SpSt-657</strain>
    </source>
</reference>
<comment type="caution">
    <text evidence="2">The sequence shown here is derived from an EMBL/GenBank/DDBJ whole genome shotgun (WGS) entry which is preliminary data.</text>
</comment>
<dbReference type="GO" id="GO:0006364">
    <property type="term" value="P:rRNA processing"/>
    <property type="evidence" value="ECO:0007669"/>
    <property type="project" value="InterPro"/>
</dbReference>
<dbReference type="InterPro" id="IPR007109">
    <property type="entry name" value="Brix"/>
</dbReference>
<accession>A0A7J3JQ84</accession>
<dbReference type="Gene3D" id="3.40.50.10480">
    <property type="entry name" value="Probable brix-domain ribosomal biogenesis protein"/>
    <property type="match status" value="1"/>
</dbReference>